<gene>
    <name evidence="1" type="ORF">I0C86_24215</name>
</gene>
<organism evidence="1 2">
    <name type="scientific">Plantactinospora alkalitolerans</name>
    <dbReference type="NCBI Taxonomy" id="2789879"/>
    <lineage>
        <taxon>Bacteria</taxon>
        <taxon>Bacillati</taxon>
        <taxon>Actinomycetota</taxon>
        <taxon>Actinomycetes</taxon>
        <taxon>Micromonosporales</taxon>
        <taxon>Micromonosporaceae</taxon>
        <taxon>Plantactinospora</taxon>
    </lineage>
</organism>
<keyword evidence="2" id="KW-1185">Reference proteome</keyword>
<evidence type="ECO:0000313" key="2">
    <source>
        <dbReference type="Proteomes" id="UP000638560"/>
    </source>
</evidence>
<evidence type="ECO:0000313" key="1">
    <source>
        <dbReference type="EMBL" id="MBF9132043.1"/>
    </source>
</evidence>
<dbReference type="EMBL" id="JADPUN010000214">
    <property type="protein sequence ID" value="MBF9132043.1"/>
    <property type="molecule type" value="Genomic_DNA"/>
</dbReference>
<accession>A0ABS0H0Q3</accession>
<comment type="caution">
    <text evidence="1">The sequence shown here is derived from an EMBL/GenBank/DDBJ whole genome shotgun (WGS) entry which is preliminary data.</text>
</comment>
<dbReference type="Proteomes" id="UP000638560">
    <property type="component" value="Unassembled WGS sequence"/>
</dbReference>
<dbReference type="RefSeq" id="WP_196203583.1">
    <property type="nucleotide sequence ID" value="NZ_JADPUN010000214.1"/>
</dbReference>
<proteinExistence type="predicted"/>
<reference evidence="1 2" key="1">
    <citation type="submission" date="2020-11" db="EMBL/GenBank/DDBJ databases">
        <title>A novel isolate from a Black sea contaminated sediment with potential to produce alkanes: Plantactinospora alkalitolerans sp. nov.</title>
        <authorList>
            <person name="Carro L."/>
            <person name="Veyisoglu A."/>
            <person name="Guven K."/>
            <person name="Schumann P."/>
            <person name="Klenk H.-P."/>
            <person name="Sahin N."/>
        </authorList>
    </citation>
    <scope>NUCLEOTIDE SEQUENCE [LARGE SCALE GENOMIC DNA]</scope>
    <source>
        <strain evidence="1 2">S1510</strain>
    </source>
</reference>
<name>A0ABS0H0Q3_9ACTN</name>
<sequence length="80" mass="8950">MLTLLGHAEAEARSLNMPSVFAIPELAEHALAVLLRPTWEQICQAYDHHQGWDDIHLKDSAIADIGQQALLGLRRSLRIL</sequence>
<protein>
    <submittedName>
        <fullName evidence="1">Uncharacterized protein</fullName>
    </submittedName>
</protein>